<dbReference type="GO" id="GO:0003723">
    <property type="term" value="F:RNA binding"/>
    <property type="evidence" value="ECO:0007669"/>
    <property type="project" value="UniProtKB-KW"/>
</dbReference>
<dbReference type="GO" id="GO:0005524">
    <property type="term" value="F:ATP binding"/>
    <property type="evidence" value="ECO:0007669"/>
    <property type="project" value="UniProtKB-KW"/>
</dbReference>
<dbReference type="PANTHER" id="PTHR47959">
    <property type="entry name" value="ATP-DEPENDENT RNA HELICASE RHLE-RELATED"/>
    <property type="match status" value="1"/>
</dbReference>
<dbReference type="RefSeq" id="XP_020895351.1">
    <property type="nucleotide sequence ID" value="XM_021039692.2"/>
</dbReference>
<evidence type="ECO:0000256" key="8">
    <source>
        <dbReference type="ARBA" id="ARBA00022806"/>
    </source>
</evidence>
<keyword evidence="5" id="KW-0963">Cytoplasm</keyword>
<evidence type="ECO:0000256" key="7">
    <source>
        <dbReference type="ARBA" id="ARBA00022801"/>
    </source>
</evidence>
<dbReference type="CDD" id="cd18787">
    <property type="entry name" value="SF2_C_DEAD"/>
    <property type="match status" value="1"/>
</dbReference>
<dbReference type="InterPro" id="IPR001650">
    <property type="entry name" value="Helicase_C-like"/>
</dbReference>
<name>A0A913WX24_EXADI</name>
<evidence type="ECO:0000313" key="16">
    <source>
        <dbReference type="Proteomes" id="UP000887567"/>
    </source>
</evidence>
<dbReference type="InterPro" id="IPR050079">
    <property type="entry name" value="DEAD_box_RNA_helicase"/>
</dbReference>
<dbReference type="Proteomes" id="UP000887567">
    <property type="component" value="Unplaced"/>
</dbReference>
<dbReference type="PROSITE" id="PS51194">
    <property type="entry name" value="HELICASE_CTER"/>
    <property type="match status" value="1"/>
</dbReference>
<dbReference type="Pfam" id="PF26142">
    <property type="entry name" value="DD_DDX21-DDX50"/>
    <property type="match status" value="1"/>
</dbReference>
<dbReference type="SUPFAM" id="SSF52540">
    <property type="entry name" value="P-loop containing nucleoside triphosphate hydrolases"/>
    <property type="match status" value="1"/>
</dbReference>
<dbReference type="SUPFAM" id="SSF54928">
    <property type="entry name" value="RNA-binding domain, RBD"/>
    <property type="match status" value="1"/>
</dbReference>
<feature type="compositionally biased region" description="Low complexity" evidence="12">
    <location>
        <begin position="508"/>
        <end position="538"/>
    </location>
</feature>
<organism evidence="15 16">
    <name type="scientific">Exaiptasia diaphana</name>
    <name type="common">Tropical sea anemone</name>
    <name type="synonym">Aiptasia pulchella</name>
    <dbReference type="NCBI Taxonomy" id="2652724"/>
    <lineage>
        <taxon>Eukaryota</taxon>
        <taxon>Metazoa</taxon>
        <taxon>Cnidaria</taxon>
        <taxon>Anthozoa</taxon>
        <taxon>Hexacorallia</taxon>
        <taxon>Actiniaria</taxon>
        <taxon>Aiptasiidae</taxon>
        <taxon>Exaiptasia</taxon>
    </lineage>
</organism>
<dbReference type="GO" id="GO:0016787">
    <property type="term" value="F:hydrolase activity"/>
    <property type="evidence" value="ECO:0007669"/>
    <property type="project" value="UniProtKB-KW"/>
</dbReference>
<feature type="domain" description="Helicase ATP-binding" evidence="13">
    <location>
        <begin position="1"/>
        <end position="152"/>
    </location>
</feature>
<evidence type="ECO:0000256" key="2">
    <source>
        <dbReference type="ARBA" id="ARBA00004604"/>
    </source>
</evidence>
<dbReference type="Pfam" id="PF00270">
    <property type="entry name" value="DEAD"/>
    <property type="match status" value="1"/>
</dbReference>
<feature type="region of interest" description="Disordered" evidence="12">
    <location>
        <begin position="466"/>
        <end position="553"/>
    </location>
</feature>
<dbReference type="InterPro" id="IPR027417">
    <property type="entry name" value="P-loop_NTPase"/>
</dbReference>
<dbReference type="InterPro" id="IPR059027">
    <property type="entry name" value="DD_DDX21-DDX50"/>
</dbReference>
<evidence type="ECO:0000256" key="6">
    <source>
        <dbReference type="ARBA" id="ARBA00022741"/>
    </source>
</evidence>
<protein>
    <recommendedName>
        <fullName evidence="4">RNA helicase</fullName>
        <ecNumber evidence="4">3.6.4.13</ecNumber>
    </recommendedName>
</protein>
<keyword evidence="9" id="KW-0067">ATP-binding</keyword>
<dbReference type="InterPro" id="IPR014001">
    <property type="entry name" value="Helicase_ATP-bd"/>
</dbReference>
<dbReference type="GO" id="GO:0003724">
    <property type="term" value="F:RNA helicase activity"/>
    <property type="evidence" value="ECO:0007669"/>
    <property type="project" value="UniProtKB-EC"/>
</dbReference>
<evidence type="ECO:0000256" key="9">
    <source>
        <dbReference type="ARBA" id="ARBA00022840"/>
    </source>
</evidence>
<evidence type="ECO:0000256" key="12">
    <source>
        <dbReference type="SAM" id="MobiDB-lite"/>
    </source>
</evidence>
<dbReference type="InterPro" id="IPR012562">
    <property type="entry name" value="GUCT"/>
</dbReference>
<accession>A0A913WX24</accession>
<evidence type="ECO:0000256" key="11">
    <source>
        <dbReference type="ARBA" id="ARBA00023242"/>
    </source>
</evidence>
<keyword evidence="7" id="KW-0378">Hydrolase</keyword>
<keyword evidence="10" id="KW-0694">RNA-binding</keyword>
<keyword evidence="11" id="KW-0539">Nucleus</keyword>
<evidence type="ECO:0000256" key="5">
    <source>
        <dbReference type="ARBA" id="ARBA00022490"/>
    </source>
</evidence>
<dbReference type="SMART" id="SM00487">
    <property type="entry name" value="DEXDc"/>
    <property type="match status" value="1"/>
</dbReference>
<evidence type="ECO:0000259" key="14">
    <source>
        <dbReference type="PROSITE" id="PS51194"/>
    </source>
</evidence>
<dbReference type="GO" id="GO:0005730">
    <property type="term" value="C:nucleolus"/>
    <property type="evidence" value="ECO:0007669"/>
    <property type="project" value="UniProtKB-SubCell"/>
</dbReference>
<dbReference type="Pfam" id="PF08152">
    <property type="entry name" value="GUCT"/>
    <property type="match status" value="1"/>
</dbReference>
<dbReference type="Gene3D" id="3.30.70.2280">
    <property type="match status" value="1"/>
</dbReference>
<evidence type="ECO:0000256" key="1">
    <source>
        <dbReference type="ARBA" id="ARBA00004496"/>
    </source>
</evidence>
<evidence type="ECO:0000259" key="13">
    <source>
        <dbReference type="PROSITE" id="PS51192"/>
    </source>
</evidence>
<evidence type="ECO:0000313" key="15">
    <source>
        <dbReference type="EnsemblMetazoa" id="XP_020895351.1"/>
    </source>
</evidence>
<evidence type="ECO:0000256" key="3">
    <source>
        <dbReference type="ARBA" id="ARBA00006517"/>
    </source>
</evidence>
<dbReference type="EnsemblMetazoa" id="XM_021039692.2">
    <property type="protein sequence ID" value="XP_020895351.1"/>
    <property type="gene ID" value="LOC110234322"/>
</dbReference>
<comment type="similarity">
    <text evidence="3">Belongs to the DEAD box helicase family. DDX21/DDX50 subfamily.</text>
</comment>
<dbReference type="PANTHER" id="PTHR47959:SF19">
    <property type="entry name" value="NUCLEOLAR RNA HELICASE 2-A"/>
    <property type="match status" value="1"/>
</dbReference>
<dbReference type="OrthoDB" id="4255at2759"/>
<dbReference type="FunFam" id="3.40.50.300:FF:001168">
    <property type="entry name" value="nucleolar RNA helicase 2"/>
    <property type="match status" value="1"/>
</dbReference>
<evidence type="ECO:0000256" key="4">
    <source>
        <dbReference type="ARBA" id="ARBA00012552"/>
    </source>
</evidence>
<dbReference type="PROSITE" id="PS51192">
    <property type="entry name" value="HELICASE_ATP_BIND_1"/>
    <property type="match status" value="1"/>
</dbReference>
<dbReference type="CDD" id="cd12937">
    <property type="entry name" value="GUCT_RH7_like"/>
    <property type="match status" value="1"/>
</dbReference>
<dbReference type="Pfam" id="PF00271">
    <property type="entry name" value="Helicase_C"/>
    <property type="match status" value="1"/>
</dbReference>
<evidence type="ECO:0000256" key="10">
    <source>
        <dbReference type="ARBA" id="ARBA00022884"/>
    </source>
</evidence>
<dbReference type="InterPro" id="IPR011545">
    <property type="entry name" value="DEAD/DEAH_box_helicase_dom"/>
</dbReference>
<keyword evidence="16" id="KW-1185">Reference proteome</keyword>
<dbReference type="SMART" id="SM00490">
    <property type="entry name" value="HELICc"/>
    <property type="match status" value="1"/>
</dbReference>
<dbReference type="InterPro" id="IPR035979">
    <property type="entry name" value="RBD_domain_sf"/>
</dbReference>
<sequence>MEKLHKKKLDQSRGRPPKVLVMAPTRELAKQVGKEFENLRSELKVYCIYGGMPYDPQEMAIRDGLDVLVGTPGRILDFMRQGTLNLSKLNHVVLDEVDRMLDMGFSDSVEEILAQSFSEEREEKPQTLLFSATLPPWAVATAKKYMKQDRKLVDLIGHDKLKTATTVQHMAIKCHYSSRASTIGDVVQVYCGAHGRTVIFAETKKDVNELALNSSLKQETQVLHGDIPQKQREMTLKSFREGRFRCLIATDVAARGLDIPEIDLVVQCEPPKDVDAYIHRSGRTGRAHREGICIVFYKPQQEMMVENVERKAGIKFKRIGAPQPSDIIKASAEDARRFLDQIPSDVLDHFREAAEKLIDEKGAIDAVAAALAQISGTTEIKSRSLLTSQEGYSTYIMKCDIAEPVRSTGYMWRIVENNLPPEVKPEVKGMRLISDKKGVVFDVPRKLDNLIKESWTDRRGTTLKRATHLPELLASTQSSSGGFSDRGRGGNSWGNRNYGNDRSQNGFRHYNNSSRNYNNSNHSNSSYSNRRSSNYNSNGSWQSNRSNGFRSNR</sequence>
<dbReference type="AlphaFoldDB" id="A0A913WX24"/>
<comment type="subcellular location">
    <subcellularLocation>
        <location evidence="1">Cytoplasm</location>
    </subcellularLocation>
    <subcellularLocation>
        <location evidence="2">Nucleus</location>
        <location evidence="2">Nucleolus</location>
    </subcellularLocation>
</comment>
<keyword evidence="8" id="KW-0347">Helicase</keyword>
<dbReference type="EC" id="3.6.4.13" evidence="4"/>
<feature type="compositionally biased region" description="Polar residues" evidence="12">
    <location>
        <begin position="539"/>
        <end position="553"/>
    </location>
</feature>
<keyword evidence="6" id="KW-0547">Nucleotide-binding</keyword>
<dbReference type="Gene3D" id="3.40.50.300">
    <property type="entry name" value="P-loop containing nucleotide triphosphate hydrolases"/>
    <property type="match status" value="2"/>
</dbReference>
<dbReference type="GO" id="GO:0005829">
    <property type="term" value="C:cytosol"/>
    <property type="evidence" value="ECO:0007669"/>
    <property type="project" value="TreeGrafter"/>
</dbReference>
<feature type="domain" description="Helicase C-terminal" evidence="14">
    <location>
        <begin position="185"/>
        <end position="328"/>
    </location>
</feature>
<dbReference type="GeneID" id="110234322"/>
<proteinExistence type="inferred from homology"/>
<reference evidence="15" key="1">
    <citation type="submission" date="2022-11" db="UniProtKB">
        <authorList>
            <consortium name="EnsemblMetazoa"/>
        </authorList>
    </citation>
    <scope>IDENTIFICATION</scope>
</reference>